<dbReference type="FunFam" id="3.10.580.10:FF:000002">
    <property type="entry name" value="Magnesium/cobalt efflux protein CorC"/>
    <property type="match status" value="1"/>
</dbReference>
<comment type="caution">
    <text evidence="6">The sequence shown here is derived from an EMBL/GenBank/DDBJ whole genome shotgun (WGS) entry which is preliminary data.</text>
</comment>
<dbReference type="AlphaFoldDB" id="A0A255YRP8"/>
<dbReference type="PANTHER" id="PTHR22777:SF27">
    <property type="entry name" value="MAGNESIUM AND COBALT EFFLUX PROTEIN CORC"/>
    <property type="match status" value="1"/>
</dbReference>
<dbReference type="SUPFAM" id="SSF54631">
    <property type="entry name" value="CBS-domain pair"/>
    <property type="match status" value="1"/>
</dbReference>
<organism evidence="6 7">
    <name type="scientific">Sandarakinorhabdus cyanobacteriorum</name>
    <dbReference type="NCBI Taxonomy" id="1981098"/>
    <lineage>
        <taxon>Bacteria</taxon>
        <taxon>Pseudomonadati</taxon>
        <taxon>Pseudomonadota</taxon>
        <taxon>Alphaproteobacteria</taxon>
        <taxon>Sphingomonadales</taxon>
        <taxon>Sphingosinicellaceae</taxon>
        <taxon>Sandarakinorhabdus</taxon>
    </lineage>
</organism>
<protein>
    <submittedName>
        <fullName evidence="6">Magnesium/cobalt efflux protein</fullName>
    </submittedName>
</protein>
<dbReference type="InterPro" id="IPR044751">
    <property type="entry name" value="Ion_transp-like_CBS"/>
</dbReference>
<dbReference type="SUPFAM" id="SSF56176">
    <property type="entry name" value="FAD-binding/transporter-associated domain-like"/>
    <property type="match status" value="1"/>
</dbReference>
<evidence type="ECO:0000256" key="1">
    <source>
        <dbReference type="ARBA" id="ARBA00006446"/>
    </source>
</evidence>
<keyword evidence="3 4" id="KW-0129">CBS domain</keyword>
<dbReference type="Pfam" id="PF00571">
    <property type="entry name" value="CBS"/>
    <property type="match status" value="2"/>
</dbReference>
<evidence type="ECO:0000256" key="3">
    <source>
        <dbReference type="ARBA" id="ARBA00023122"/>
    </source>
</evidence>
<accession>A0A255YRP8</accession>
<feature type="domain" description="CBS" evidence="5">
    <location>
        <begin position="154"/>
        <end position="214"/>
    </location>
</feature>
<proteinExistence type="inferred from homology"/>
<dbReference type="InterPro" id="IPR036318">
    <property type="entry name" value="FAD-bd_PCMH-like_sf"/>
</dbReference>
<gene>
    <name evidence="6" type="ORF">CHU93_05425</name>
</gene>
<dbReference type="SMART" id="SM01091">
    <property type="entry name" value="CorC_HlyC"/>
    <property type="match status" value="1"/>
</dbReference>
<dbReference type="Proteomes" id="UP000216991">
    <property type="component" value="Unassembled WGS sequence"/>
</dbReference>
<dbReference type="InterPro" id="IPR005170">
    <property type="entry name" value="Transptr-assoc_dom"/>
</dbReference>
<dbReference type="CDD" id="cd04590">
    <property type="entry name" value="CBS_pair_CorC_HlyC_assoc"/>
    <property type="match status" value="1"/>
</dbReference>
<dbReference type="Gene3D" id="3.30.465.10">
    <property type="match status" value="1"/>
</dbReference>
<dbReference type="GO" id="GO:0005886">
    <property type="term" value="C:plasma membrane"/>
    <property type="evidence" value="ECO:0007669"/>
    <property type="project" value="TreeGrafter"/>
</dbReference>
<keyword evidence="2" id="KW-0677">Repeat</keyword>
<dbReference type="Pfam" id="PF03471">
    <property type="entry name" value="CorC_HlyC"/>
    <property type="match status" value="1"/>
</dbReference>
<dbReference type="PANTHER" id="PTHR22777">
    <property type="entry name" value="HEMOLYSIN-RELATED"/>
    <property type="match status" value="1"/>
</dbReference>
<evidence type="ECO:0000256" key="4">
    <source>
        <dbReference type="PROSITE-ProRule" id="PRU00703"/>
    </source>
</evidence>
<evidence type="ECO:0000259" key="5">
    <source>
        <dbReference type="PROSITE" id="PS51371"/>
    </source>
</evidence>
<name>A0A255YRP8_9SPHN</name>
<comment type="similarity">
    <text evidence="1">Belongs to the UPF0053 family. Hemolysin C subfamily.</text>
</comment>
<dbReference type="InterPro" id="IPR046342">
    <property type="entry name" value="CBS_dom_sf"/>
</dbReference>
<dbReference type="EMBL" id="NOXT01000094">
    <property type="protein sequence ID" value="OYQ31100.1"/>
    <property type="molecule type" value="Genomic_DNA"/>
</dbReference>
<dbReference type="InterPro" id="IPR000644">
    <property type="entry name" value="CBS_dom"/>
</dbReference>
<evidence type="ECO:0000256" key="2">
    <source>
        <dbReference type="ARBA" id="ARBA00022737"/>
    </source>
</evidence>
<dbReference type="Gene3D" id="3.10.580.10">
    <property type="entry name" value="CBS-domain"/>
    <property type="match status" value="1"/>
</dbReference>
<dbReference type="PROSITE" id="PS51371">
    <property type="entry name" value="CBS"/>
    <property type="match status" value="1"/>
</dbReference>
<dbReference type="GO" id="GO:0050660">
    <property type="term" value="F:flavin adenine dinucleotide binding"/>
    <property type="evidence" value="ECO:0007669"/>
    <property type="project" value="InterPro"/>
</dbReference>
<dbReference type="RefSeq" id="WP_094473118.1">
    <property type="nucleotide sequence ID" value="NZ_NOXT01000094.1"/>
</dbReference>
<keyword evidence="7" id="KW-1185">Reference proteome</keyword>
<dbReference type="InterPro" id="IPR016169">
    <property type="entry name" value="FAD-bd_PCMH_sub2"/>
</dbReference>
<sequence>MPEGDSSGEGRLRTSRWWRQLKSLVGRDHEPTLRESLEEAIDEAEDAGPSGSLVDDLGPDERDMLRNMLHMGERRAGDIAVPRSDMVMFDIDEGFAALVARFAEARHSRMPLWRGSRDDIIGMVHVKDVYARIADTFNDAVSSAPLHDLPIEPLMRPVLFVPASMRLMGLLTKMRADRTHMAIIIDEHGGVDGLVTIEDLMEEIVGDIADEHDEEETALITATGPHSWDADARLPIDDLETTLGERLADAETLEEVDTLGGLVFMLAGRVPAPGETVVHPAGWTFTVTEGDPRMVKRLAIGRGPGLEA</sequence>
<dbReference type="OrthoDB" id="9797674at2"/>
<reference evidence="6 7" key="1">
    <citation type="submission" date="2017-07" db="EMBL/GenBank/DDBJ databases">
        <title>Sandarakinorhabdus cyanobacteriorum sp. nov., a novel bacterium isolated from cyanobacterial aggregates in a eutrophic lake.</title>
        <authorList>
            <person name="Cai H."/>
        </authorList>
    </citation>
    <scope>NUCLEOTIDE SEQUENCE [LARGE SCALE GENOMIC DNA]</scope>
    <source>
        <strain evidence="6 7">TH057</strain>
    </source>
</reference>
<evidence type="ECO:0000313" key="7">
    <source>
        <dbReference type="Proteomes" id="UP000216991"/>
    </source>
</evidence>
<evidence type="ECO:0000313" key="6">
    <source>
        <dbReference type="EMBL" id="OYQ31100.1"/>
    </source>
</evidence>